<dbReference type="GO" id="GO:0015528">
    <property type="term" value="F:lactose:proton symporter activity"/>
    <property type="evidence" value="ECO:0007669"/>
    <property type="project" value="TreeGrafter"/>
</dbReference>
<dbReference type="EMBL" id="CP040627">
    <property type="protein sequence ID" value="QMW92895.1"/>
    <property type="molecule type" value="Genomic_DNA"/>
</dbReference>
<keyword evidence="5 8" id="KW-0812">Transmembrane</keyword>
<evidence type="ECO:0000256" key="2">
    <source>
        <dbReference type="ARBA" id="ARBA00022448"/>
    </source>
</evidence>
<protein>
    <submittedName>
        <fullName evidence="10">MFS transporter</fullName>
    </submittedName>
</protein>
<comment type="subcellular location">
    <subcellularLocation>
        <location evidence="1">Cell inner membrane</location>
        <topology evidence="1">Multi-pass membrane protein</topology>
    </subcellularLocation>
</comment>
<dbReference type="SUPFAM" id="SSF103473">
    <property type="entry name" value="MFS general substrate transporter"/>
    <property type="match status" value="1"/>
</dbReference>
<reference evidence="10 11" key="1">
    <citation type="submission" date="2019-05" db="EMBL/GenBank/DDBJ databases">
        <authorList>
            <person name="Schori C."/>
            <person name="Ahrens C."/>
        </authorList>
    </citation>
    <scope>NUCLEOTIDE SEQUENCE [LARGE SCALE GENOMIC DNA]</scope>
    <source>
        <strain evidence="10 11">DSM 10702</strain>
    </source>
</reference>
<dbReference type="PRINTS" id="PR00174">
    <property type="entry name" value="LACYSMPORT"/>
</dbReference>
<evidence type="ECO:0000256" key="4">
    <source>
        <dbReference type="ARBA" id="ARBA00022519"/>
    </source>
</evidence>
<evidence type="ECO:0000256" key="6">
    <source>
        <dbReference type="ARBA" id="ARBA00022989"/>
    </source>
</evidence>
<feature type="transmembrane region" description="Helical" evidence="8">
    <location>
        <begin position="374"/>
        <end position="394"/>
    </location>
</feature>
<proteinExistence type="predicted"/>
<feature type="transmembrane region" description="Helical" evidence="8">
    <location>
        <begin position="314"/>
        <end position="334"/>
    </location>
</feature>
<evidence type="ECO:0000256" key="3">
    <source>
        <dbReference type="ARBA" id="ARBA00022475"/>
    </source>
</evidence>
<evidence type="ECO:0000256" key="5">
    <source>
        <dbReference type="ARBA" id="ARBA00022692"/>
    </source>
</evidence>
<feature type="transmembrane region" description="Helical" evidence="8">
    <location>
        <begin position="75"/>
        <end position="94"/>
    </location>
</feature>
<name>A0AAP9RI85_CLOBU</name>
<dbReference type="CDD" id="cd06172">
    <property type="entry name" value="MFS_LacY"/>
    <property type="match status" value="1"/>
</dbReference>
<feature type="transmembrane region" description="Helical" evidence="8">
    <location>
        <begin position="12"/>
        <end position="33"/>
    </location>
</feature>
<keyword evidence="6 8" id="KW-1133">Transmembrane helix</keyword>
<dbReference type="RefSeq" id="WP_035764355.1">
    <property type="nucleotide sequence ID" value="NZ_AP019717.1"/>
</dbReference>
<feature type="transmembrane region" description="Helical" evidence="8">
    <location>
        <begin position="287"/>
        <end position="308"/>
    </location>
</feature>
<dbReference type="PANTHER" id="PTHR23522">
    <property type="entry name" value="BLL5896 PROTEIN"/>
    <property type="match status" value="1"/>
</dbReference>
<evidence type="ECO:0000313" key="11">
    <source>
        <dbReference type="Proteomes" id="UP000515243"/>
    </source>
</evidence>
<feature type="transmembrane region" description="Helical" evidence="8">
    <location>
        <begin position="144"/>
        <end position="161"/>
    </location>
</feature>
<sequence>MSKSKLMYCKLSAYFFFFFVTWSASYSLFSIWLGQEINLSGADTGIIFSVNAIFALCMQPLYGYISDKIGLKKSILSFISILLIFVGPFYIYVYGPLLKYNVILGAVVGGLYLGTAFLAGVGAIESYIEKIGRKYDFEYGKSRMWGSLGWAAATFFAGQLFNINPNINFWIASGSAIILFFIILSISIEMTDEEIEKADSVKIKDIYSLFKLKDFWLFILYVIGVTCFYNVYDQQFPLYYSSMFSTKELGNQVFGYLNSFQVFLEAGMMFCAPFIVNKIGAKKGLIFAAYLMGFRIIGSGLATGPVLISFMKLIHSFELPIMLIAVFKYLVANFDTRLSSILYLVGYQFASQVGATVLSPIVGNFYDTVGFSTTYIVMGITVLVFASVSIFTLANSKKQALKIEKEKIGQTNTI</sequence>
<feature type="transmembrane region" description="Helical" evidence="8">
    <location>
        <begin position="167"/>
        <end position="188"/>
    </location>
</feature>
<evidence type="ECO:0000256" key="1">
    <source>
        <dbReference type="ARBA" id="ARBA00004429"/>
    </source>
</evidence>
<dbReference type="PANTHER" id="PTHR23522:SF10">
    <property type="entry name" value="3-PHENYLPROPIONIC ACID TRANSPORTER-RELATED"/>
    <property type="match status" value="1"/>
</dbReference>
<dbReference type="GO" id="GO:0030395">
    <property type="term" value="F:lactose binding"/>
    <property type="evidence" value="ECO:0007669"/>
    <property type="project" value="TreeGrafter"/>
</dbReference>
<dbReference type="Gene3D" id="1.20.1250.20">
    <property type="entry name" value="MFS general substrate transporter like domains"/>
    <property type="match status" value="2"/>
</dbReference>
<keyword evidence="7 8" id="KW-0472">Membrane</keyword>
<organism evidence="10 11">
    <name type="scientific">Clostridium butyricum</name>
    <dbReference type="NCBI Taxonomy" id="1492"/>
    <lineage>
        <taxon>Bacteria</taxon>
        <taxon>Bacillati</taxon>
        <taxon>Bacillota</taxon>
        <taxon>Clostridia</taxon>
        <taxon>Eubacteriales</taxon>
        <taxon>Clostridiaceae</taxon>
        <taxon>Clostridium</taxon>
    </lineage>
</organism>
<keyword evidence="2" id="KW-0813">Transport</keyword>
<feature type="transmembrane region" description="Helical" evidence="8">
    <location>
        <begin position="100"/>
        <end position="124"/>
    </location>
</feature>
<dbReference type="InterPro" id="IPR020846">
    <property type="entry name" value="MFS_dom"/>
</dbReference>
<evidence type="ECO:0000256" key="8">
    <source>
        <dbReference type="SAM" id="Phobius"/>
    </source>
</evidence>
<feature type="transmembrane region" description="Helical" evidence="8">
    <location>
        <begin position="215"/>
        <end position="232"/>
    </location>
</feature>
<gene>
    <name evidence="10" type="ORF">FF104_18365</name>
</gene>
<feature type="transmembrane region" description="Helical" evidence="8">
    <location>
        <begin position="252"/>
        <end position="275"/>
    </location>
</feature>
<dbReference type="NCBIfam" id="TIGR00882">
    <property type="entry name" value="2A0105"/>
    <property type="match status" value="1"/>
</dbReference>
<feature type="domain" description="Major facilitator superfamily (MFS) profile" evidence="9">
    <location>
        <begin position="6"/>
        <end position="397"/>
    </location>
</feature>
<evidence type="ECO:0000313" key="10">
    <source>
        <dbReference type="EMBL" id="QMW92895.1"/>
    </source>
</evidence>
<dbReference type="AlphaFoldDB" id="A0AAP9RI85"/>
<dbReference type="Pfam" id="PF01306">
    <property type="entry name" value="LacY_symp"/>
    <property type="match status" value="1"/>
</dbReference>
<dbReference type="PROSITE" id="PS50850">
    <property type="entry name" value="MFS"/>
    <property type="match status" value="1"/>
</dbReference>
<evidence type="ECO:0000259" key="9">
    <source>
        <dbReference type="PROSITE" id="PS50850"/>
    </source>
</evidence>
<feature type="transmembrane region" description="Helical" evidence="8">
    <location>
        <begin position="45"/>
        <end position="63"/>
    </location>
</feature>
<evidence type="ECO:0000256" key="7">
    <source>
        <dbReference type="ARBA" id="ARBA00023136"/>
    </source>
</evidence>
<dbReference type="InterPro" id="IPR036259">
    <property type="entry name" value="MFS_trans_sf"/>
</dbReference>
<dbReference type="GO" id="GO:0005886">
    <property type="term" value="C:plasma membrane"/>
    <property type="evidence" value="ECO:0007669"/>
    <property type="project" value="UniProtKB-SubCell"/>
</dbReference>
<keyword evidence="4" id="KW-0997">Cell inner membrane</keyword>
<dbReference type="GeneID" id="92946178"/>
<dbReference type="InterPro" id="IPR000576">
    <property type="entry name" value="LacY/RafB_perm_fam"/>
</dbReference>
<dbReference type="NCBIfam" id="NF007077">
    <property type="entry name" value="PRK09528.1"/>
    <property type="match status" value="1"/>
</dbReference>
<accession>A0AAP9RI85</accession>
<feature type="transmembrane region" description="Helical" evidence="8">
    <location>
        <begin position="341"/>
        <end position="362"/>
    </location>
</feature>
<dbReference type="Proteomes" id="UP000515243">
    <property type="component" value="Chromosome 2"/>
</dbReference>
<keyword evidence="3" id="KW-1003">Cell membrane</keyword>